<dbReference type="OrthoDB" id="270970at2759"/>
<feature type="compositionally biased region" description="Polar residues" evidence="1">
    <location>
        <begin position="210"/>
        <end position="235"/>
    </location>
</feature>
<dbReference type="InterPro" id="IPR035892">
    <property type="entry name" value="C2_domain_sf"/>
</dbReference>
<dbReference type="PANTHER" id="PTHR47052:SF3">
    <property type="entry name" value="INGRESSION PROTEIN 1"/>
    <property type="match status" value="1"/>
</dbReference>
<feature type="compositionally biased region" description="Polar residues" evidence="1">
    <location>
        <begin position="360"/>
        <end position="370"/>
    </location>
</feature>
<reference evidence="3 4" key="1">
    <citation type="submission" date="2018-01" db="EMBL/GenBank/DDBJ databases">
        <title>Harnessing the power of phylogenomics to disentangle the directionality and signatures of interkingdom host jumping in the parasitic fungal genus Tolypocladium.</title>
        <authorList>
            <person name="Quandt C.A."/>
            <person name="Patterson W."/>
            <person name="Spatafora J.W."/>
        </authorList>
    </citation>
    <scope>NUCLEOTIDE SEQUENCE [LARGE SCALE GENOMIC DNA]</scope>
    <source>
        <strain evidence="3 4">NRBC 100945</strain>
    </source>
</reference>
<feature type="compositionally biased region" description="Basic and acidic residues" evidence="1">
    <location>
        <begin position="582"/>
        <end position="591"/>
    </location>
</feature>
<feature type="compositionally biased region" description="Basic and acidic residues" evidence="1">
    <location>
        <begin position="373"/>
        <end position="384"/>
    </location>
</feature>
<evidence type="ECO:0000313" key="3">
    <source>
        <dbReference type="EMBL" id="POR31431.1"/>
    </source>
</evidence>
<accession>A0A2S4KMR8</accession>
<evidence type="ECO:0000256" key="1">
    <source>
        <dbReference type="SAM" id="MobiDB-lite"/>
    </source>
</evidence>
<feature type="compositionally biased region" description="Basic and acidic residues" evidence="1">
    <location>
        <begin position="305"/>
        <end position="336"/>
    </location>
</feature>
<dbReference type="AlphaFoldDB" id="A0A2S4KMR8"/>
<feature type="compositionally biased region" description="Pro residues" evidence="1">
    <location>
        <begin position="198"/>
        <end position="208"/>
    </location>
</feature>
<sequence length="905" mass="98414">MATAKSKSYALNGSHTAGIFADMSIDGPVIGTLVAVVDRAKNLPNRKTIGKQDPYCAARLGKEAKKTTTDVRGGQTPKWDQELRFTVHDSPDYYQLKISIFTDDRKTDLIGEAWVDLKAIIVPGGGQNDMWQSLTCRGKYAGEIRVEITYYDNRPKPDKPAVKPRQPTGSEQDAGSMSQKGPVKRRPLPSDPVTVEAPSPPPPAPPPAENHQQTPPRSHGKSVSHSGFIPTQSPLQAVEYNTPPPPAARQHPDHYSPSPQPGCSTARVDGPRQSHRSRESFDTPPRLHEDRGYSQAAPVSPYDQPDPRRHSPLPEHYLEMPAGDDMRHPLHFEDGRPPPPPAHRSRHNSGGQELVHRSSYDTSPQKSTPSLPMRHDVLKSEAHRHSVSSYPGRPTFRAYDSAPPASNAPVSHSPSPYNSSSPRYHSYDPAYDSQYRSMQPTVEDVPESPPGPLVNPFRHGGSRMNPRDEVVFETNPSPGPLNLSRSPGASPLYMSQSPGHNAGSYQDRSGHPASVSPLSARDYSDSPSYQPYNGQSHQPSPRHEFEPSNNRALQTYGAPEVPASLSPGLDSGLSQEISEQIYEERRHDRYPSHVATPTRGRHGSEGPPSYGASPQGYAPHSCDGRSAITYSGGPDNQLVRHGNVSPNPNPQHAIRRKSVSPAPPPAENRRVSDIPFGPDSYDALNPSMAPPRDGNPGPERAHPDDKIITHDGREIDPSDHLPMESWAPEPEPKPGQKQASPEPRARPCPSGAQPMPPSGRRPLRIAARPQSSAGPLPSSYGYGEDPRTPPAPVGTGRNRLQKKAHRASAGPSPAMPSPLAPVSTDNYQDRQSPYTPTRGHGPRRGGSWEYPSENHAPYHGSGPPIPAKIPLPTMSGANGGVDYALMEEMQRIDIGAGRSRRRGGY</sequence>
<organism evidence="3 4">
    <name type="scientific">Tolypocladium paradoxum</name>
    <dbReference type="NCBI Taxonomy" id="94208"/>
    <lineage>
        <taxon>Eukaryota</taxon>
        <taxon>Fungi</taxon>
        <taxon>Dikarya</taxon>
        <taxon>Ascomycota</taxon>
        <taxon>Pezizomycotina</taxon>
        <taxon>Sordariomycetes</taxon>
        <taxon>Hypocreomycetidae</taxon>
        <taxon>Hypocreales</taxon>
        <taxon>Ophiocordycipitaceae</taxon>
        <taxon>Tolypocladium</taxon>
    </lineage>
</organism>
<feature type="region of interest" description="Disordered" evidence="1">
    <location>
        <begin position="151"/>
        <end position="873"/>
    </location>
</feature>
<dbReference type="STRING" id="94208.A0A2S4KMR8"/>
<evidence type="ECO:0000313" key="4">
    <source>
        <dbReference type="Proteomes" id="UP000237481"/>
    </source>
</evidence>
<feature type="compositionally biased region" description="Polar residues" evidence="1">
    <location>
        <begin position="167"/>
        <end position="179"/>
    </location>
</feature>
<dbReference type="SUPFAM" id="SSF49562">
    <property type="entry name" value="C2 domain (Calcium/lipid-binding domain, CaLB)"/>
    <property type="match status" value="1"/>
</dbReference>
<dbReference type="InterPro" id="IPR000008">
    <property type="entry name" value="C2_dom"/>
</dbReference>
<gene>
    <name evidence="3" type="ORF">TPAR_08359</name>
</gene>
<dbReference type="Gene3D" id="2.60.40.150">
    <property type="entry name" value="C2 domain"/>
    <property type="match status" value="1"/>
</dbReference>
<proteinExistence type="predicted"/>
<feature type="compositionally biased region" description="Polar residues" evidence="1">
    <location>
        <begin position="525"/>
        <end position="539"/>
    </location>
</feature>
<feature type="domain" description="C2" evidence="2">
    <location>
        <begin position="13"/>
        <end position="132"/>
    </location>
</feature>
<feature type="compositionally biased region" description="Polar residues" evidence="1">
    <location>
        <begin position="483"/>
        <end position="507"/>
    </location>
</feature>
<dbReference type="PROSITE" id="PS50004">
    <property type="entry name" value="C2"/>
    <property type="match status" value="1"/>
</dbReference>
<dbReference type="InterPro" id="IPR052981">
    <property type="entry name" value="Ingression_C2_domain"/>
</dbReference>
<feature type="compositionally biased region" description="Polar residues" evidence="1">
    <location>
        <begin position="824"/>
        <end position="834"/>
    </location>
</feature>
<comment type="caution">
    <text evidence="3">The sequence shown here is derived from an EMBL/GenBank/DDBJ whole genome shotgun (WGS) entry which is preliminary data.</text>
</comment>
<dbReference type="SMART" id="SM00239">
    <property type="entry name" value="C2"/>
    <property type="match status" value="1"/>
</dbReference>
<protein>
    <submittedName>
        <fullName evidence="3">Ingression protein fic1</fullName>
    </submittedName>
</protein>
<keyword evidence="4" id="KW-1185">Reference proteome</keyword>
<feature type="compositionally biased region" description="Basic and acidic residues" evidence="1">
    <location>
        <begin position="699"/>
        <end position="722"/>
    </location>
</feature>
<dbReference type="Proteomes" id="UP000237481">
    <property type="component" value="Unassembled WGS sequence"/>
</dbReference>
<dbReference type="Pfam" id="PF00168">
    <property type="entry name" value="C2"/>
    <property type="match status" value="1"/>
</dbReference>
<name>A0A2S4KMR8_9HYPO</name>
<dbReference type="EMBL" id="PKSG01001046">
    <property type="protein sequence ID" value="POR31431.1"/>
    <property type="molecule type" value="Genomic_DNA"/>
</dbReference>
<dbReference type="PANTHER" id="PTHR47052">
    <property type="entry name" value="CONSERVED SERINE PROLINE-RICH PROTEIN (AFU_ORTHOLOGUE AFUA_2G01790)"/>
    <property type="match status" value="1"/>
</dbReference>
<feature type="compositionally biased region" description="Low complexity" evidence="1">
    <location>
        <begin position="411"/>
        <end position="424"/>
    </location>
</feature>
<feature type="compositionally biased region" description="Basic and acidic residues" evidence="1">
    <location>
        <begin position="269"/>
        <end position="292"/>
    </location>
</feature>
<evidence type="ECO:0000259" key="2">
    <source>
        <dbReference type="PROSITE" id="PS50004"/>
    </source>
</evidence>